<proteinExistence type="predicted"/>
<sequence length="299" mass="33176">MDKKRSWACTLAVQVFLCIATYISLNLGEPHNFIYHSGDGSTSIRPVDAYFLSVRGGYRSIKRQTHLLKLMENVAKAYKAKFVVNISELGEEDPLTRNASGLFSSMNISWYTTRASKGSKVDCFLKQINVTHGKMLTVSGLDTKSLQDLMLAGSTSSFGNNESNWLTQTLEAATESWLMVVGYDPVVVCEEKEEQTEAQQLYEPLHHIFLKYGVNVYLSTQGCVNHTFQGGVAYIGIADPNKSKPYEASLNGSSAFQGEMDDGFLLHRVGSLEIATYFVTSRGEVVYKNLIQQGGKEIM</sequence>
<organism evidence="1 2">
    <name type="scientific">Jatropha curcas</name>
    <name type="common">Barbados nut</name>
    <dbReference type="NCBI Taxonomy" id="180498"/>
    <lineage>
        <taxon>Eukaryota</taxon>
        <taxon>Viridiplantae</taxon>
        <taxon>Streptophyta</taxon>
        <taxon>Embryophyta</taxon>
        <taxon>Tracheophyta</taxon>
        <taxon>Spermatophyta</taxon>
        <taxon>Magnoliopsida</taxon>
        <taxon>eudicotyledons</taxon>
        <taxon>Gunneridae</taxon>
        <taxon>Pentapetalae</taxon>
        <taxon>rosids</taxon>
        <taxon>fabids</taxon>
        <taxon>Malpighiales</taxon>
        <taxon>Euphorbiaceae</taxon>
        <taxon>Crotonoideae</taxon>
        <taxon>Jatropheae</taxon>
        <taxon>Jatropha</taxon>
    </lineage>
</organism>
<dbReference type="Gene3D" id="3.60.21.10">
    <property type="match status" value="1"/>
</dbReference>
<keyword evidence="2" id="KW-1185">Reference proteome</keyword>
<dbReference type="PANTHER" id="PTHR32254">
    <property type="entry name" value="EXPRESSED PROTEIN"/>
    <property type="match status" value="1"/>
</dbReference>
<reference evidence="1 2" key="1">
    <citation type="journal article" date="2014" name="PLoS ONE">
        <title>Global Analysis of Gene Expression Profiles in Physic Nut (Jatropha curcas L.) Seedlings Exposed to Salt Stress.</title>
        <authorList>
            <person name="Zhang L."/>
            <person name="Zhang C."/>
            <person name="Wu P."/>
            <person name="Chen Y."/>
            <person name="Li M."/>
            <person name="Jiang H."/>
            <person name="Wu G."/>
        </authorList>
    </citation>
    <scope>NUCLEOTIDE SEQUENCE [LARGE SCALE GENOMIC DNA]</scope>
    <source>
        <strain evidence="2">cv. GZQX0401</strain>
        <tissue evidence="1">Young leaves</tissue>
    </source>
</reference>
<evidence type="ECO:0000313" key="2">
    <source>
        <dbReference type="Proteomes" id="UP000027138"/>
    </source>
</evidence>
<dbReference type="Proteomes" id="UP000027138">
    <property type="component" value="Unassembled WGS sequence"/>
</dbReference>
<name>A0A067L3J3_JATCU</name>
<dbReference type="PANTHER" id="PTHR32254:SF5">
    <property type="entry name" value="CALCINEURIN-LIKE METALLO-PHOSPHOESTERASE SUPERFAMILY PROTEIN"/>
    <property type="match status" value="1"/>
</dbReference>
<dbReference type="KEGG" id="jcu:105633486"/>
<gene>
    <name evidence="1" type="ORF">JCGZ_04007</name>
</gene>
<dbReference type="InterPro" id="IPR029052">
    <property type="entry name" value="Metallo-depent_PP-like"/>
</dbReference>
<evidence type="ECO:0000313" key="1">
    <source>
        <dbReference type="EMBL" id="KDP38654.1"/>
    </source>
</evidence>
<dbReference type="AlphaFoldDB" id="A0A067L3J3"/>
<dbReference type="STRING" id="180498.A0A067L3J3"/>
<dbReference type="OrthoDB" id="411211at2759"/>
<accession>A0A067L3J3</accession>
<protein>
    <submittedName>
        <fullName evidence="1">Uncharacterized protein</fullName>
    </submittedName>
</protein>
<dbReference type="EMBL" id="KK914358">
    <property type="protein sequence ID" value="KDP38654.1"/>
    <property type="molecule type" value="Genomic_DNA"/>
</dbReference>
<dbReference type="SUPFAM" id="SSF56300">
    <property type="entry name" value="Metallo-dependent phosphatases"/>
    <property type="match status" value="1"/>
</dbReference>